<comment type="caution">
    <text evidence="2">The sequence shown here is derived from an EMBL/GenBank/DDBJ whole genome shotgun (WGS) entry which is preliminary data.</text>
</comment>
<evidence type="ECO:0000313" key="3">
    <source>
        <dbReference type="Proteomes" id="UP001234178"/>
    </source>
</evidence>
<reference evidence="2 3" key="1">
    <citation type="journal article" date="2023" name="Nucleic Acids Res.">
        <title>The hologenome of Daphnia magna reveals possible DNA methylation and microbiome-mediated evolution of the host genome.</title>
        <authorList>
            <person name="Chaturvedi A."/>
            <person name="Li X."/>
            <person name="Dhandapani V."/>
            <person name="Marshall H."/>
            <person name="Kissane S."/>
            <person name="Cuenca-Cambronero M."/>
            <person name="Asole G."/>
            <person name="Calvet F."/>
            <person name="Ruiz-Romero M."/>
            <person name="Marangio P."/>
            <person name="Guigo R."/>
            <person name="Rago D."/>
            <person name="Mirbahai L."/>
            <person name="Eastwood N."/>
            <person name="Colbourne J.K."/>
            <person name="Zhou J."/>
            <person name="Mallon E."/>
            <person name="Orsini L."/>
        </authorList>
    </citation>
    <scope>NUCLEOTIDE SEQUENCE [LARGE SCALE GENOMIC DNA]</scope>
    <source>
        <strain evidence="2">LRV0_1</strain>
    </source>
</reference>
<evidence type="ECO:0000313" key="2">
    <source>
        <dbReference type="EMBL" id="KAK4007053.1"/>
    </source>
</evidence>
<feature type="compositionally biased region" description="Acidic residues" evidence="1">
    <location>
        <begin position="46"/>
        <end position="61"/>
    </location>
</feature>
<accession>A0ABQ9Z2J2</accession>
<feature type="region of interest" description="Disordered" evidence="1">
    <location>
        <begin position="46"/>
        <end position="76"/>
    </location>
</feature>
<protein>
    <submittedName>
        <fullName evidence="2">Uncharacterized protein</fullName>
    </submittedName>
</protein>
<organism evidence="2 3">
    <name type="scientific">Daphnia magna</name>
    <dbReference type="NCBI Taxonomy" id="35525"/>
    <lineage>
        <taxon>Eukaryota</taxon>
        <taxon>Metazoa</taxon>
        <taxon>Ecdysozoa</taxon>
        <taxon>Arthropoda</taxon>
        <taxon>Crustacea</taxon>
        <taxon>Branchiopoda</taxon>
        <taxon>Diplostraca</taxon>
        <taxon>Cladocera</taxon>
        <taxon>Anomopoda</taxon>
        <taxon>Daphniidae</taxon>
        <taxon>Daphnia</taxon>
    </lineage>
</organism>
<gene>
    <name evidence="2" type="ORF">OUZ56_012208</name>
</gene>
<dbReference type="EMBL" id="JAOYFB010000002">
    <property type="protein sequence ID" value="KAK4007053.1"/>
    <property type="molecule type" value="Genomic_DNA"/>
</dbReference>
<sequence>MPLYPNFLLMTYSGRISRQAQEKKFRRLDANFCQIRRFYGIEDVEWEEEEDSELGEDENEVTLENAPESQDPLPSVTETLKKVPPVQPVEVTDPPVGRESCPPRWHDDYVRLLPLLSLICKCQPIFDSFHFSFCIFCFSISFFFSSLFSPPI</sequence>
<evidence type="ECO:0000256" key="1">
    <source>
        <dbReference type="SAM" id="MobiDB-lite"/>
    </source>
</evidence>
<dbReference type="Proteomes" id="UP001234178">
    <property type="component" value="Unassembled WGS sequence"/>
</dbReference>
<keyword evidence="3" id="KW-1185">Reference proteome</keyword>
<name>A0ABQ9Z2J2_9CRUS</name>
<proteinExistence type="predicted"/>